<dbReference type="Pfam" id="PF08450">
    <property type="entry name" value="SGL"/>
    <property type="match status" value="1"/>
</dbReference>
<dbReference type="AlphaFoldDB" id="A0A5J5IDT3"/>
<dbReference type="SUPFAM" id="SSF63829">
    <property type="entry name" value="Calcium-dependent phosphotriesterase"/>
    <property type="match status" value="1"/>
</dbReference>
<dbReference type="InterPro" id="IPR051262">
    <property type="entry name" value="SMP-30/CGR1_Lactonase"/>
</dbReference>
<comment type="caution">
    <text evidence="2">The sequence shown here is derived from an EMBL/GenBank/DDBJ whole genome shotgun (WGS) entry which is preliminary data.</text>
</comment>
<dbReference type="EMBL" id="VYQF01000005">
    <property type="protein sequence ID" value="KAA9037782.1"/>
    <property type="molecule type" value="Genomic_DNA"/>
</dbReference>
<accession>A0A5J5IDT3</accession>
<reference evidence="2 3" key="1">
    <citation type="submission" date="2019-09" db="EMBL/GenBank/DDBJ databases">
        <title>Draft genome sequence of Ginsengibacter sp. BR5-29.</title>
        <authorList>
            <person name="Im W.-T."/>
        </authorList>
    </citation>
    <scope>NUCLEOTIDE SEQUENCE [LARGE SCALE GENOMIC DNA]</scope>
    <source>
        <strain evidence="2 3">BR5-29</strain>
    </source>
</reference>
<dbReference type="PANTHER" id="PTHR47572">
    <property type="entry name" value="LIPOPROTEIN-RELATED"/>
    <property type="match status" value="1"/>
</dbReference>
<dbReference type="InterPro" id="IPR011042">
    <property type="entry name" value="6-blade_b-propeller_TolB-like"/>
</dbReference>
<evidence type="ECO:0000313" key="3">
    <source>
        <dbReference type="Proteomes" id="UP000326903"/>
    </source>
</evidence>
<dbReference type="Gene3D" id="2.120.10.30">
    <property type="entry name" value="TolB, C-terminal domain"/>
    <property type="match status" value="1"/>
</dbReference>
<evidence type="ECO:0000313" key="2">
    <source>
        <dbReference type="EMBL" id="KAA9037782.1"/>
    </source>
</evidence>
<keyword evidence="3" id="KW-1185">Reference proteome</keyword>
<gene>
    <name evidence="2" type="ORF">FW778_16645</name>
</gene>
<name>A0A5J5IDT3_9BACT</name>
<protein>
    <submittedName>
        <fullName evidence="2">SMP-30/gluconolactonase/LRE family protein</fullName>
    </submittedName>
</protein>
<evidence type="ECO:0000259" key="1">
    <source>
        <dbReference type="Pfam" id="PF08450"/>
    </source>
</evidence>
<feature type="domain" description="SMP-30/Gluconolactonase/LRE-like region" evidence="1">
    <location>
        <begin position="45"/>
        <end position="277"/>
    </location>
</feature>
<proteinExistence type="predicted"/>
<organism evidence="2 3">
    <name type="scientific">Ginsengibacter hankyongi</name>
    <dbReference type="NCBI Taxonomy" id="2607284"/>
    <lineage>
        <taxon>Bacteria</taxon>
        <taxon>Pseudomonadati</taxon>
        <taxon>Bacteroidota</taxon>
        <taxon>Chitinophagia</taxon>
        <taxon>Chitinophagales</taxon>
        <taxon>Chitinophagaceae</taxon>
        <taxon>Ginsengibacter</taxon>
    </lineage>
</organism>
<sequence>MALAVIQLSSQVQFCLSANAQFVLSDTLFKSAEFTPPNSFTHGVEGPAVDKHGNVYAVNFSREGTIGIVHTAGNPGLFIDLPDSSVGNGIRFDTHGNMLIADYTKHNVLKVNMKTKKISVFAHEPKMTQPNDIAIDSKNRVYASDPNFKLNTGRIWRIDGHGSVTLLDTLNGPANGIEVSPDEKKLYVNAGRKVWSYNLSPKGELNNKSLLLEFADFGCDGMRCDTAGNLYIARIGKGVVAKVSPNGDILKEIKLFGKNPTNVAFGGEDGCRVYVTLMDMGNLETFRVDTPGREWRMQRKK</sequence>
<dbReference type="InterPro" id="IPR013658">
    <property type="entry name" value="SGL"/>
</dbReference>
<dbReference type="PANTHER" id="PTHR47572:SF5">
    <property type="entry name" value="BLR2277 PROTEIN"/>
    <property type="match status" value="1"/>
</dbReference>
<dbReference type="Proteomes" id="UP000326903">
    <property type="component" value="Unassembled WGS sequence"/>
</dbReference>